<accession>A0AA38G746</accession>
<dbReference type="AlphaFoldDB" id="A0AA38G746"/>
<feature type="non-terminal residue" evidence="2">
    <location>
        <position position="54"/>
    </location>
</feature>
<gene>
    <name evidence="2" type="ORF">KI387_024331</name>
</gene>
<proteinExistence type="predicted"/>
<organism evidence="2 3">
    <name type="scientific">Taxus chinensis</name>
    <name type="common">Chinese yew</name>
    <name type="synonym">Taxus wallichiana var. chinensis</name>
    <dbReference type="NCBI Taxonomy" id="29808"/>
    <lineage>
        <taxon>Eukaryota</taxon>
        <taxon>Viridiplantae</taxon>
        <taxon>Streptophyta</taxon>
        <taxon>Embryophyta</taxon>
        <taxon>Tracheophyta</taxon>
        <taxon>Spermatophyta</taxon>
        <taxon>Pinopsida</taxon>
        <taxon>Pinidae</taxon>
        <taxon>Conifers II</taxon>
        <taxon>Cupressales</taxon>
        <taxon>Taxaceae</taxon>
        <taxon>Taxus</taxon>
    </lineage>
</organism>
<feature type="region of interest" description="Disordered" evidence="1">
    <location>
        <begin position="1"/>
        <end position="54"/>
    </location>
</feature>
<protein>
    <submittedName>
        <fullName evidence="2">Uncharacterized protein</fullName>
    </submittedName>
</protein>
<evidence type="ECO:0000313" key="2">
    <source>
        <dbReference type="EMBL" id="KAH9315704.1"/>
    </source>
</evidence>
<keyword evidence="3" id="KW-1185">Reference proteome</keyword>
<comment type="caution">
    <text evidence="2">The sequence shown here is derived from an EMBL/GenBank/DDBJ whole genome shotgun (WGS) entry which is preliminary data.</text>
</comment>
<reference evidence="2 3" key="1">
    <citation type="journal article" date="2021" name="Nat. Plants">
        <title>The Taxus genome provides insights into paclitaxel biosynthesis.</title>
        <authorList>
            <person name="Xiong X."/>
            <person name="Gou J."/>
            <person name="Liao Q."/>
            <person name="Li Y."/>
            <person name="Zhou Q."/>
            <person name="Bi G."/>
            <person name="Li C."/>
            <person name="Du R."/>
            <person name="Wang X."/>
            <person name="Sun T."/>
            <person name="Guo L."/>
            <person name="Liang H."/>
            <person name="Lu P."/>
            <person name="Wu Y."/>
            <person name="Zhang Z."/>
            <person name="Ro D.K."/>
            <person name="Shang Y."/>
            <person name="Huang S."/>
            <person name="Yan J."/>
        </authorList>
    </citation>
    <scope>NUCLEOTIDE SEQUENCE [LARGE SCALE GENOMIC DNA]</scope>
    <source>
        <strain evidence="2">Ta-2019</strain>
    </source>
</reference>
<dbReference type="Proteomes" id="UP000824469">
    <property type="component" value="Unassembled WGS sequence"/>
</dbReference>
<sequence length="54" mass="5021">GGDDGNSCISGATNGSSSMGGGGTVGKGSLSGEARGEMGSMLAEDTSVGHEGDE</sequence>
<evidence type="ECO:0000313" key="3">
    <source>
        <dbReference type="Proteomes" id="UP000824469"/>
    </source>
</evidence>
<name>A0AA38G746_TAXCH</name>
<dbReference type="EMBL" id="JAHRHJ020000005">
    <property type="protein sequence ID" value="KAH9315704.1"/>
    <property type="molecule type" value="Genomic_DNA"/>
</dbReference>
<evidence type="ECO:0000256" key="1">
    <source>
        <dbReference type="SAM" id="MobiDB-lite"/>
    </source>
</evidence>
<feature type="non-terminal residue" evidence="2">
    <location>
        <position position="1"/>
    </location>
</feature>